<organism evidence="1">
    <name type="scientific">marine sediment metagenome</name>
    <dbReference type="NCBI Taxonomy" id="412755"/>
    <lineage>
        <taxon>unclassified sequences</taxon>
        <taxon>metagenomes</taxon>
        <taxon>ecological metagenomes</taxon>
    </lineage>
</organism>
<accession>A0A0F9CGZ3</accession>
<proteinExistence type="predicted"/>
<dbReference type="AlphaFoldDB" id="A0A0F9CGZ3"/>
<feature type="non-terminal residue" evidence="1">
    <location>
        <position position="1"/>
    </location>
</feature>
<sequence>IIPAWLGFVSDAGLVDAAEAEKACPALAEIAARLRRTIRQKLSDPAPAEALAAAWARAQ</sequence>
<name>A0A0F9CGZ3_9ZZZZ</name>
<comment type="caution">
    <text evidence="1">The sequence shown here is derived from an EMBL/GenBank/DDBJ whole genome shotgun (WGS) entry which is preliminary data.</text>
</comment>
<evidence type="ECO:0000313" key="1">
    <source>
        <dbReference type="EMBL" id="KKL48598.1"/>
    </source>
</evidence>
<protein>
    <submittedName>
        <fullName evidence="1">Uncharacterized protein</fullName>
    </submittedName>
</protein>
<reference evidence="1" key="1">
    <citation type="journal article" date="2015" name="Nature">
        <title>Complex archaea that bridge the gap between prokaryotes and eukaryotes.</title>
        <authorList>
            <person name="Spang A."/>
            <person name="Saw J.H."/>
            <person name="Jorgensen S.L."/>
            <person name="Zaremba-Niedzwiedzka K."/>
            <person name="Martijn J."/>
            <person name="Lind A.E."/>
            <person name="van Eijk R."/>
            <person name="Schleper C."/>
            <person name="Guy L."/>
            <person name="Ettema T.J."/>
        </authorList>
    </citation>
    <scope>NUCLEOTIDE SEQUENCE</scope>
</reference>
<dbReference type="EMBL" id="LAZR01033262">
    <property type="protein sequence ID" value="KKL48598.1"/>
    <property type="molecule type" value="Genomic_DNA"/>
</dbReference>
<gene>
    <name evidence="1" type="ORF">LCGC14_2323920</name>
</gene>